<comment type="catalytic activity">
    <reaction evidence="6 13">
        <text>L-threonyl-[protein] + ATP = O-phospho-L-threonyl-[protein] + ADP + H(+)</text>
        <dbReference type="Rhea" id="RHEA:46608"/>
        <dbReference type="Rhea" id="RHEA-COMP:11060"/>
        <dbReference type="Rhea" id="RHEA-COMP:11605"/>
        <dbReference type="ChEBI" id="CHEBI:15378"/>
        <dbReference type="ChEBI" id="CHEBI:30013"/>
        <dbReference type="ChEBI" id="CHEBI:30616"/>
        <dbReference type="ChEBI" id="CHEBI:61977"/>
        <dbReference type="ChEBI" id="CHEBI:456216"/>
        <dbReference type="EC" id="2.7.11.1"/>
    </reaction>
</comment>
<dbReference type="PROSITE" id="PS50011">
    <property type="entry name" value="PROTEIN_KINASE_DOM"/>
    <property type="match status" value="1"/>
</dbReference>
<dbReference type="PIRSF" id="PIRSF000654">
    <property type="entry name" value="Integrin-linked_kinase"/>
    <property type="match status" value="1"/>
</dbReference>
<dbReference type="AlphaFoldDB" id="A0A8S1RF42"/>
<proteinExistence type="inferred from homology"/>
<dbReference type="CDD" id="cd14007">
    <property type="entry name" value="STKc_Aurora"/>
    <property type="match status" value="1"/>
</dbReference>
<dbReference type="PANTHER" id="PTHR24350">
    <property type="entry name" value="SERINE/THREONINE-PROTEIN KINASE IAL-RELATED"/>
    <property type="match status" value="1"/>
</dbReference>
<dbReference type="FunFam" id="3.30.200.20:FF:000042">
    <property type="entry name" value="Aurora kinase A"/>
    <property type="match status" value="1"/>
</dbReference>
<dbReference type="GO" id="GO:0004674">
    <property type="term" value="F:protein serine/threonine kinase activity"/>
    <property type="evidence" value="ECO:0007669"/>
    <property type="project" value="UniProtKB-KW"/>
</dbReference>
<evidence type="ECO:0000313" key="16">
    <source>
        <dbReference type="Proteomes" id="UP000692954"/>
    </source>
</evidence>
<dbReference type="InterPro" id="IPR000719">
    <property type="entry name" value="Prot_kinase_dom"/>
</dbReference>
<keyword evidence="2 13" id="KW-0808">Transferase</keyword>
<evidence type="ECO:0000259" key="14">
    <source>
        <dbReference type="PROSITE" id="PS50011"/>
    </source>
</evidence>
<feature type="binding site" evidence="9">
    <location>
        <begin position="195"/>
        <end position="196"/>
    </location>
    <ligand>
        <name>ATP</name>
        <dbReference type="ChEBI" id="CHEBI:30616"/>
    </ligand>
</feature>
<feature type="binding site" evidence="9">
    <location>
        <position position="76"/>
    </location>
    <ligand>
        <name>ATP</name>
        <dbReference type="ChEBI" id="CHEBI:30616"/>
    </ligand>
</feature>
<dbReference type="GO" id="GO:0005524">
    <property type="term" value="F:ATP binding"/>
    <property type="evidence" value="ECO:0007669"/>
    <property type="project" value="UniProtKB-UniRule"/>
</dbReference>
<keyword evidence="5 9" id="KW-0067">ATP-binding</keyword>
<keyword evidence="1 12" id="KW-0723">Serine/threonine-protein kinase</keyword>
<evidence type="ECO:0000256" key="12">
    <source>
        <dbReference type="RuleBase" id="RU000304"/>
    </source>
</evidence>
<evidence type="ECO:0000256" key="11">
    <source>
        <dbReference type="PROSITE-ProRule" id="PRU10141"/>
    </source>
</evidence>
<evidence type="ECO:0000256" key="2">
    <source>
        <dbReference type="ARBA" id="ARBA00022679"/>
    </source>
</evidence>
<dbReference type="PROSITE" id="PS00108">
    <property type="entry name" value="PROTEIN_KINASE_ST"/>
    <property type="match status" value="1"/>
</dbReference>
<evidence type="ECO:0000313" key="15">
    <source>
        <dbReference type="EMBL" id="CAD8125942.1"/>
    </source>
</evidence>
<sequence>MWQNANSVLSIITNTYENTQVVDCLNKKHQAQNLIEEETRNTYSEDEDFNQQDKEFDPNQWSLRNFEMGRYLGNGKFGHVYLARERESKFILALKVISKRQLNLCQLTGSLTREVEILTHLKHPNIINFYGFFQTEKRVYLMLEWAPLGDLYGLMKKQQNKRFNEKMASIIIKQITLAIGYMHQMNVIHRDLKPENILCFNDDIFKISDFGWSVHTPSNRRKTLCGTLDYLCPEMINYQTHDNRVDVWTIGVLAYELVVGRPPFESHNENDTKRKIQYLQYTFPSWSSKDFQNFVKGILQHDCNKRPTIQQIISHPWIAQ</sequence>
<evidence type="ECO:0000256" key="1">
    <source>
        <dbReference type="ARBA" id="ARBA00022527"/>
    </source>
</evidence>
<comment type="similarity">
    <text evidence="13">Belongs to the protein kinase superfamily. Ser/Thr protein kinase family. Aurora subfamily.</text>
</comment>
<name>A0A8S1RF42_9CILI</name>
<dbReference type="InterPro" id="IPR017441">
    <property type="entry name" value="Protein_kinase_ATP_BS"/>
</dbReference>
<feature type="binding site" evidence="9">
    <location>
        <begin position="144"/>
        <end position="146"/>
    </location>
    <ligand>
        <name>ATP</name>
        <dbReference type="ChEBI" id="CHEBI:30616"/>
    </ligand>
</feature>
<accession>A0A8S1RF42</accession>
<evidence type="ECO:0000256" key="13">
    <source>
        <dbReference type="RuleBase" id="RU367134"/>
    </source>
</evidence>
<organism evidence="15 16">
    <name type="scientific">Paramecium sonneborni</name>
    <dbReference type="NCBI Taxonomy" id="65129"/>
    <lineage>
        <taxon>Eukaryota</taxon>
        <taxon>Sar</taxon>
        <taxon>Alveolata</taxon>
        <taxon>Ciliophora</taxon>
        <taxon>Intramacronucleata</taxon>
        <taxon>Oligohymenophorea</taxon>
        <taxon>Peniculida</taxon>
        <taxon>Parameciidae</taxon>
        <taxon>Paramecium</taxon>
    </lineage>
</organism>
<dbReference type="InterPro" id="IPR008271">
    <property type="entry name" value="Ser/Thr_kinase_AS"/>
</dbReference>
<dbReference type="Pfam" id="PF00069">
    <property type="entry name" value="Pkinase"/>
    <property type="match status" value="1"/>
</dbReference>
<evidence type="ECO:0000256" key="8">
    <source>
        <dbReference type="PIRSR" id="PIRSR630616-1"/>
    </source>
</evidence>
<dbReference type="EMBL" id="CAJJDN010000163">
    <property type="protein sequence ID" value="CAD8125942.1"/>
    <property type="molecule type" value="Genomic_DNA"/>
</dbReference>
<feature type="binding site" evidence="9 11">
    <location>
        <position position="95"/>
    </location>
    <ligand>
        <name>ATP</name>
        <dbReference type="ChEBI" id="CHEBI:30616"/>
    </ligand>
</feature>
<feature type="cross-link" description="Glycyl lysine isopeptide (Lys-Gly) (interchain with G-Cter in SUMO2)" evidence="10">
    <location>
        <position position="193"/>
    </location>
</feature>
<dbReference type="PROSITE" id="PS00107">
    <property type="entry name" value="PROTEIN_KINASE_ATP"/>
    <property type="match status" value="1"/>
</dbReference>
<dbReference type="SMART" id="SM00220">
    <property type="entry name" value="S_TKc"/>
    <property type="match status" value="1"/>
</dbReference>
<dbReference type="InterPro" id="IPR030616">
    <property type="entry name" value="Aur-like"/>
</dbReference>
<evidence type="ECO:0000256" key="10">
    <source>
        <dbReference type="PIRSR" id="PIRSR630616-3"/>
    </source>
</evidence>
<feature type="binding site" evidence="9">
    <location>
        <position position="209"/>
    </location>
    <ligand>
        <name>ATP</name>
        <dbReference type="ChEBI" id="CHEBI:30616"/>
    </ligand>
</feature>
<dbReference type="EC" id="2.7.11.1" evidence="13"/>
<comment type="caution">
    <text evidence="15">The sequence shown here is derived from an EMBL/GenBank/DDBJ whole genome shotgun (WGS) entry which is preliminary data.</text>
</comment>
<feature type="domain" description="Protein kinase" evidence="14">
    <location>
        <begin position="66"/>
        <end position="318"/>
    </location>
</feature>
<evidence type="ECO:0000256" key="6">
    <source>
        <dbReference type="ARBA" id="ARBA00047899"/>
    </source>
</evidence>
<keyword evidence="3 9" id="KW-0547">Nucleotide-binding</keyword>
<reference evidence="15" key="1">
    <citation type="submission" date="2021-01" db="EMBL/GenBank/DDBJ databases">
        <authorList>
            <consortium name="Genoscope - CEA"/>
            <person name="William W."/>
        </authorList>
    </citation>
    <scope>NUCLEOTIDE SEQUENCE</scope>
</reference>
<evidence type="ECO:0000256" key="7">
    <source>
        <dbReference type="ARBA" id="ARBA00048679"/>
    </source>
</evidence>
<protein>
    <recommendedName>
        <fullName evidence="13">Aurora kinase</fullName>
        <ecNumber evidence="13">2.7.11.1</ecNumber>
    </recommendedName>
</protein>
<dbReference type="Proteomes" id="UP000692954">
    <property type="component" value="Unassembled WGS sequence"/>
</dbReference>
<gene>
    <name evidence="15" type="ORF">PSON_ATCC_30995.1.T1630079</name>
</gene>
<dbReference type="FunFam" id="1.10.510.10:FF:000235">
    <property type="entry name" value="Serine/threonine-protein kinase ark1"/>
    <property type="match status" value="1"/>
</dbReference>
<keyword evidence="16" id="KW-1185">Reference proteome</keyword>
<feature type="active site" description="Proton acceptor" evidence="8">
    <location>
        <position position="191"/>
    </location>
</feature>
<evidence type="ECO:0000256" key="3">
    <source>
        <dbReference type="ARBA" id="ARBA00022741"/>
    </source>
</evidence>
<comment type="catalytic activity">
    <reaction evidence="7 13">
        <text>L-seryl-[protein] + ATP = O-phospho-L-seryl-[protein] + ADP + H(+)</text>
        <dbReference type="Rhea" id="RHEA:17989"/>
        <dbReference type="Rhea" id="RHEA-COMP:9863"/>
        <dbReference type="Rhea" id="RHEA-COMP:11604"/>
        <dbReference type="ChEBI" id="CHEBI:15378"/>
        <dbReference type="ChEBI" id="CHEBI:29999"/>
        <dbReference type="ChEBI" id="CHEBI:30616"/>
        <dbReference type="ChEBI" id="CHEBI:83421"/>
        <dbReference type="ChEBI" id="CHEBI:456216"/>
        <dbReference type="EC" id="2.7.11.1"/>
    </reaction>
</comment>
<evidence type="ECO:0000256" key="5">
    <source>
        <dbReference type="ARBA" id="ARBA00022840"/>
    </source>
</evidence>
<evidence type="ECO:0000256" key="4">
    <source>
        <dbReference type="ARBA" id="ARBA00022777"/>
    </source>
</evidence>
<dbReference type="OrthoDB" id="345735at2759"/>
<evidence type="ECO:0000256" key="9">
    <source>
        <dbReference type="PIRSR" id="PIRSR630616-2"/>
    </source>
</evidence>
<keyword evidence="4 13" id="KW-0418">Kinase</keyword>